<sequence>MRRSPNIYKRIEHRNTLSASPATPDPFLDGLYDGNSELSTEAEAILTAEIQSSLLDPN</sequence>
<name>A0ABT2NII4_9CYAN</name>
<organism evidence="2 3">
    <name type="scientific">Laspinema olomoucense D3b</name>
    <dbReference type="NCBI Taxonomy" id="2953688"/>
    <lineage>
        <taxon>Bacteria</taxon>
        <taxon>Bacillati</taxon>
        <taxon>Cyanobacteriota</taxon>
        <taxon>Cyanophyceae</taxon>
        <taxon>Oscillatoriophycideae</taxon>
        <taxon>Oscillatoriales</taxon>
        <taxon>Laspinemataceae</taxon>
        <taxon>Laspinema</taxon>
        <taxon>Laspinema olomoucense</taxon>
    </lineage>
</organism>
<reference evidence="2 3" key="1">
    <citation type="journal article" date="2022" name="Front. Microbiol.">
        <title>High genomic differentiation and limited gene flow indicate recent cryptic speciation within the genus Laspinema (cyanobacteria).</title>
        <authorList>
            <person name="Stanojkovic A."/>
            <person name="Skoupy S."/>
            <person name="Skaloud P."/>
            <person name="Dvorak P."/>
        </authorList>
    </citation>
    <scope>NUCLEOTIDE SEQUENCE [LARGE SCALE GENOMIC DNA]</scope>
    <source>
        <strain evidence="2 3">D3b</strain>
    </source>
</reference>
<evidence type="ECO:0000256" key="1">
    <source>
        <dbReference type="SAM" id="MobiDB-lite"/>
    </source>
</evidence>
<evidence type="ECO:0000313" key="2">
    <source>
        <dbReference type="EMBL" id="MCT7981155.1"/>
    </source>
</evidence>
<protein>
    <submittedName>
        <fullName evidence="2">Uncharacterized protein</fullName>
    </submittedName>
</protein>
<accession>A0ABT2NII4</accession>
<feature type="region of interest" description="Disordered" evidence="1">
    <location>
        <begin position="1"/>
        <end position="34"/>
    </location>
</feature>
<dbReference type="EMBL" id="JAMXFA010000054">
    <property type="protein sequence ID" value="MCT7981155.1"/>
    <property type="molecule type" value="Genomic_DNA"/>
</dbReference>
<dbReference type="Proteomes" id="UP001525961">
    <property type="component" value="Unassembled WGS sequence"/>
</dbReference>
<comment type="caution">
    <text evidence="2">The sequence shown here is derived from an EMBL/GenBank/DDBJ whole genome shotgun (WGS) entry which is preliminary data.</text>
</comment>
<proteinExistence type="predicted"/>
<gene>
    <name evidence="2" type="ORF">NG792_25835</name>
</gene>
<keyword evidence="3" id="KW-1185">Reference proteome</keyword>
<evidence type="ECO:0000313" key="3">
    <source>
        <dbReference type="Proteomes" id="UP001525961"/>
    </source>
</evidence>